<name>A0A834MIR9_RHYFE</name>
<organism evidence="2 3">
    <name type="scientific">Rhynchophorus ferrugineus</name>
    <name type="common">Red palm weevil</name>
    <name type="synonym">Curculio ferrugineus</name>
    <dbReference type="NCBI Taxonomy" id="354439"/>
    <lineage>
        <taxon>Eukaryota</taxon>
        <taxon>Metazoa</taxon>
        <taxon>Ecdysozoa</taxon>
        <taxon>Arthropoda</taxon>
        <taxon>Hexapoda</taxon>
        <taxon>Insecta</taxon>
        <taxon>Pterygota</taxon>
        <taxon>Neoptera</taxon>
        <taxon>Endopterygota</taxon>
        <taxon>Coleoptera</taxon>
        <taxon>Polyphaga</taxon>
        <taxon>Cucujiformia</taxon>
        <taxon>Curculionidae</taxon>
        <taxon>Dryophthorinae</taxon>
        <taxon>Rhynchophorus</taxon>
    </lineage>
</organism>
<proteinExistence type="predicted"/>
<dbReference type="AlphaFoldDB" id="A0A834MIR9"/>
<keyword evidence="1" id="KW-1133">Transmembrane helix</keyword>
<keyword evidence="1" id="KW-0472">Membrane</keyword>
<keyword evidence="3" id="KW-1185">Reference proteome</keyword>
<accession>A0A834MIR9</accession>
<dbReference type="Proteomes" id="UP000625711">
    <property type="component" value="Unassembled WGS sequence"/>
</dbReference>
<dbReference type="Pfam" id="PF14774">
    <property type="entry name" value="FAM177"/>
    <property type="match status" value="1"/>
</dbReference>
<feature type="transmembrane region" description="Helical" evidence="1">
    <location>
        <begin position="7"/>
        <end position="28"/>
    </location>
</feature>
<evidence type="ECO:0000256" key="1">
    <source>
        <dbReference type="SAM" id="Phobius"/>
    </source>
</evidence>
<dbReference type="PANTHER" id="PTHR31206:SF1">
    <property type="entry name" value="LP10445P"/>
    <property type="match status" value="1"/>
</dbReference>
<dbReference type="InterPro" id="IPR028260">
    <property type="entry name" value="FAM177"/>
</dbReference>
<sequence>MKRFTELRVLFSVYFWLFYYSVNGVAYLLTNITIVYFICFYILLCWYTFNVILRSYSEIIYIVCHISQGTDISITLDKYSCQYIVGFEGCKYYCIIIYKANMVFIQPEDYADDQCDNVSQASYKMKTPKRVIQCSDGILEEYSTDEEEEDNKNTETVDPATLQWGPWFYYKVTKAACTALSAMEYMGENLAWFFGITSPKYYFELEEYKRRQESDKLQADKEQGWCDTNATVQTQGPSAGSSQVFAVSV</sequence>
<evidence type="ECO:0000313" key="3">
    <source>
        <dbReference type="Proteomes" id="UP000625711"/>
    </source>
</evidence>
<feature type="transmembrane region" description="Helical" evidence="1">
    <location>
        <begin position="34"/>
        <end position="53"/>
    </location>
</feature>
<protein>
    <recommendedName>
        <fullName evidence="4">Protein FAM177B</fullName>
    </recommendedName>
</protein>
<keyword evidence="1" id="KW-0812">Transmembrane</keyword>
<gene>
    <name evidence="2" type="ORF">GWI33_011106</name>
</gene>
<dbReference type="OrthoDB" id="45963at2759"/>
<evidence type="ECO:0000313" key="2">
    <source>
        <dbReference type="EMBL" id="KAF7285313.1"/>
    </source>
</evidence>
<dbReference type="PANTHER" id="PTHR31206">
    <property type="entry name" value="LP10445P"/>
    <property type="match status" value="1"/>
</dbReference>
<reference evidence="2" key="1">
    <citation type="submission" date="2020-08" db="EMBL/GenBank/DDBJ databases">
        <title>Genome sequencing and assembly of the red palm weevil Rhynchophorus ferrugineus.</title>
        <authorList>
            <person name="Dias G.B."/>
            <person name="Bergman C.M."/>
            <person name="Manee M."/>
        </authorList>
    </citation>
    <scope>NUCLEOTIDE SEQUENCE</scope>
    <source>
        <strain evidence="2">AA-2017</strain>
        <tissue evidence="2">Whole larva</tissue>
    </source>
</reference>
<evidence type="ECO:0008006" key="4">
    <source>
        <dbReference type="Google" id="ProtNLM"/>
    </source>
</evidence>
<dbReference type="EMBL" id="JAACXV010000057">
    <property type="protein sequence ID" value="KAF7285313.1"/>
    <property type="molecule type" value="Genomic_DNA"/>
</dbReference>
<comment type="caution">
    <text evidence="2">The sequence shown here is derived from an EMBL/GenBank/DDBJ whole genome shotgun (WGS) entry which is preliminary data.</text>
</comment>